<evidence type="ECO:0000313" key="1">
    <source>
        <dbReference type="EMBL" id="MCM6761403.1"/>
    </source>
</evidence>
<dbReference type="Proteomes" id="UP001155240">
    <property type="component" value="Unassembled WGS sequence"/>
</dbReference>
<evidence type="ECO:0000313" key="2">
    <source>
        <dbReference type="Proteomes" id="UP001155240"/>
    </source>
</evidence>
<dbReference type="EMBL" id="JAMRYM010000005">
    <property type="protein sequence ID" value="MCM6761403.1"/>
    <property type="molecule type" value="Genomic_DNA"/>
</dbReference>
<dbReference type="RefSeq" id="WP_251943566.1">
    <property type="nucleotide sequence ID" value="NZ_JAMRYM010000005.1"/>
</dbReference>
<reference evidence="1" key="1">
    <citation type="submission" date="2022-06" db="EMBL/GenBank/DDBJ databases">
        <title>Whole genome shotgun sequencing (WGS) of Rathayibacter sp. ZW T2_19, isolated from stored onions (Allium cepa).</title>
        <authorList>
            <person name="Stoll D.A."/>
            <person name="Huch M."/>
        </authorList>
    </citation>
    <scope>NUCLEOTIDE SEQUENCE</scope>
    <source>
        <strain evidence="1">ZW T2_19</strain>
    </source>
</reference>
<organism evidence="1 2">
    <name type="scientific">Rathayibacter rubneri</name>
    <dbReference type="NCBI Taxonomy" id="2950106"/>
    <lineage>
        <taxon>Bacteria</taxon>
        <taxon>Bacillati</taxon>
        <taxon>Actinomycetota</taxon>
        <taxon>Actinomycetes</taxon>
        <taxon>Micrococcales</taxon>
        <taxon>Microbacteriaceae</taxon>
        <taxon>Rathayibacter</taxon>
    </lineage>
</organism>
<accession>A0A9X2DXH9</accession>
<dbReference type="AlphaFoldDB" id="A0A9X2DXH9"/>
<comment type="caution">
    <text evidence="1">The sequence shown here is derived from an EMBL/GenBank/DDBJ whole genome shotgun (WGS) entry which is preliminary data.</text>
</comment>
<name>A0A9X2DXH9_9MICO</name>
<evidence type="ECO:0008006" key="3">
    <source>
        <dbReference type="Google" id="ProtNLM"/>
    </source>
</evidence>
<dbReference type="Gene3D" id="3.40.50.300">
    <property type="entry name" value="P-loop containing nucleotide triphosphate hydrolases"/>
    <property type="match status" value="1"/>
</dbReference>
<proteinExistence type="predicted"/>
<dbReference type="InterPro" id="IPR027417">
    <property type="entry name" value="P-loop_NTPase"/>
</dbReference>
<sequence>MNADPSTRPLSEVARHVVIPEGIVDTVWYEVEERCREWGDQFDAWQDGLGQLTLGLRADGKYACTVGGVTFSIPRQVAKTFIVGRMVFALSTIFPETTALWTAHRSQTASMTFQKLAAYARKPAVQPYLAVNRSDGLRSTNGQQEIEFRNGSRILFGAREQGFGRGFDEVDIEVFDEAQILTEKALEDMVPAANQSRNPHGGLLIFMGTPPRPVDPGEAFKARRRKALAIAGDSGDVVSVGGNSLYIETSADPNVGKPGGPKLDDKEQIAKANPSYPHRTPQESIDRMRENLPSDDAWLREALGRWDDESEGSRLIPAGLWSKRGVETAPQGIASYGVAFSQDGSRVSLAGCRKHSSGFHVELIDSQTGPVELGIGTLADWLAECWRDTAVIVISGAAGANVLQQALRDRGVPQRVIHVASTQNYTTACAMTWEAVKGGTLSHLDSEGQTVLDESVAVCDMKKRNASGAWGWEATTPDGDETPIESVSLALFGSRTSKRVPGRKAELL</sequence>
<protein>
    <recommendedName>
        <fullName evidence="3">Terminase</fullName>
    </recommendedName>
</protein>
<keyword evidence="2" id="KW-1185">Reference proteome</keyword>
<gene>
    <name evidence="1" type="ORF">NB037_03140</name>
</gene>